<dbReference type="Pfam" id="PF00130">
    <property type="entry name" value="C1_1"/>
    <property type="match status" value="1"/>
</dbReference>
<evidence type="ECO:0000313" key="9">
    <source>
        <dbReference type="EMBL" id="KAA0193710.1"/>
    </source>
</evidence>
<keyword evidence="10" id="KW-1185">Reference proteome</keyword>
<dbReference type="InterPro" id="IPR011993">
    <property type="entry name" value="PH-like_dom_sf"/>
</dbReference>
<evidence type="ECO:0000259" key="8">
    <source>
        <dbReference type="PROSITE" id="PS51339"/>
    </source>
</evidence>
<feature type="region of interest" description="Disordered" evidence="5">
    <location>
        <begin position="40"/>
        <end position="89"/>
    </location>
</feature>
<dbReference type="Gene3D" id="2.30.29.30">
    <property type="entry name" value="Pleckstrin-homology domain (PH domain)/Phosphotyrosine-binding domain (PTB)"/>
    <property type="match status" value="1"/>
</dbReference>
<evidence type="ECO:0000256" key="2">
    <source>
        <dbReference type="ARBA" id="ARBA00022553"/>
    </source>
</evidence>
<feature type="region of interest" description="Disordered" evidence="5">
    <location>
        <begin position="191"/>
        <end position="224"/>
    </location>
</feature>
<feature type="compositionally biased region" description="Basic and acidic residues" evidence="5">
    <location>
        <begin position="252"/>
        <end position="265"/>
    </location>
</feature>
<feature type="domain" description="Myotubularin phosphatase" evidence="8">
    <location>
        <begin position="742"/>
        <end position="1394"/>
    </location>
</feature>
<comment type="caution">
    <text evidence="9">The sequence shown here is derived from an EMBL/GenBank/DDBJ whole genome shotgun (WGS) entry which is preliminary data.</text>
</comment>
<feature type="region of interest" description="Disordered" evidence="5">
    <location>
        <begin position="1536"/>
        <end position="1569"/>
    </location>
</feature>
<dbReference type="SUPFAM" id="SSF52799">
    <property type="entry name" value="(Phosphotyrosine protein) phosphatases II"/>
    <property type="match status" value="2"/>
</dbReference>
<feature type="compositionally biased region" description="Low complexity" evidence="5">
    <location>
        <begin position="1483"/>
        <end position="1500"/>
    </location>
</feature>
<feature type="region of interest" description="Disordered" evidence="5">
    <location>
        <begin position="889"/>
        <end position="916"/>
    </location>
</feature>
<dbReference type="SUPFAM" id="SSF50729">
    <property type="entry name" value="PH domain-like"/>
    <property type="match status" value="1"/>
</dbReference>
<feature type="domain" description="PH" evidence="6">
    <location>
        <begin position="1932"/>
        <end position="2022"/>
    </location>
</feature>
<dbReference type="Pfam" id="PF12335">
    <property type="entry name" value="SBF2"/>
    <property type="match status" value="1"/>
</dbReference>
<dbReference type="PROSITE" id="PS50003">
    <property type="entry name" value="PH_DOMAIN"/>
    <property type="match status" value="1"/>
</dbReference>
<dbReference type="GO" id="GO:0016020">
    <property type="term" value="C:membrane"/>
    <property type="evidence" value="ECO:0007669"/>
    <property type="project" value="TreeGrafter"/>
</dbReference>
<dbReference type="PROSITE" id="PS50081">
    <property type="entry name" value="ZF_DAG_PE_2"/>
    <property type="match status" value="1"/>
</dbReference>
<feature type="compositionally biased region" description="Polar residues" evidence="5">
    <location>
        <begin position="1002"/>
        <end position="1012"/>
    </location>
</feature>
<feature type="region of interest" description="Disordered" evidence="5">
    <location>
        <begin position="1832"/>
        <end position="1902"/>
    </location>
</feature>
<dbReference type="SUPFAM" id="SSF57889">
    <property type="entry name" value="Cysteine-rich domain"/>
    <property type="match status" value="1"/>
</dbReference>
<dbReference type="InterPro" id="IPR046349">
    <property type="entry name" value="C1-like_sf"/>
</dbReference>
<keyword evidence="2" id="KW-0597">Phosphoprotein</keyword>
<name>A0A8E0S178_9TREM</name>
<dbReference type="GO" id="GO:0005085">
    <property type="term" value="F:guanyl-nucleotide exchange factor activity"/>
    <property type="evidence" value="ECO:0007669"/>
    <property type="project" value="TreeGrafter"/>
</dbReference>
<dbReference type="OrthoDB" id="74314at2759"/>
<sequence length="2022" mass="221640">MTHQIQRHHIWGQMSFWESVFNEHVNSQIRQLYLHFSEQEQQQQQCNQRRSPPLPHPGDNQTDKSFVRSPNENCLSNGLSSSAEPPRGERVITVGIRRKSQPSYTANMSALEIAAEEMRLVNSRPADVQKSLEIQEESTVYAQIIHFINLIVNFRIPVDVGAAAASVYGDPTMVNNFVGVMDSNHVDHTGNMHDSALGSTNRVHQKEGGLTSNDDGSTVDGGSNWRPRYTELVDRLPISSGHPSSRHPSPGDLRRDPHRSQHDRGMNVSSALEYISALETWIRRFVEKVTDENSLVSHRTSKIYEKIEGVIEGHLLNLETIYPEVKNIPKTKKPEIANPTLLASEVAIPIGGYDCVRCQLLVDGRLERTDCQLLDALGDLNAVGTGSQSGPDKSGLMSSPVENEFEVDAMLRPLLPAQGALFVTNYRIIFTGVPKDPYQSNKVITRSFPIAALHSTKKLGMMRITTVFPATTSAQPNPYAPSQRRGGTLFTVKRSRAPGPISKRKGSAYRGISASGGAVEVGGRKGLVRFDENLDVIALRALTLQLLKLGFDPDEVAPDTRDELRSLLNELRYPSTLRMSFNSPPFGLSLTPTITHLKPEPDPRLSISRTGSVSSYRPTKYERCNSASSMRSTVIGELLPARPATSSVSYQTNNTSGMRVSSEALITGGRYSSDAATAIAVVLSSCVVSRIDPRLAKLIINSPGYLDMARFGLGSTPSSTSSTMNTRPGSSGYQSGVAGAIGLSSNTHLSVLMHSNLAYSSGARIVAYNARYELVKSYPTLLVIPASITQTCLNKLARSYRQGRFPVVTWQHPRNGAYLFRGSGFHSKSILGALKHVGSSGPSANPALDKDGSEESGEQAVSHTSSSKEHARYLLALVDMSFGAMSAAGFSNAGQPSSTGSDSVYEERDHNMPVSVNTSTTMVSAEMEPDGQQHRRSNYALSVSNAFQFSGGKTRSLGRIAGIAMGHYRGRGTPVGSMASGLEEDASSTTSSSQVHLRGGSPRNQTSRTQARLSGAPGIANSTGAALYLLGERSMMKNLAKHSNLRSVEFVAVDFSSYSAIADSFKILFKACLPHDSGKSSGSGGNIGCQNSPPDVDPNSVNAAAAALASGGGGGTTSNIGSSGGGASSANVTPQTGTSLQTANVHTAINESGWLIQIQSLLQLAGAVVYLLDTQGASVALCLEDGTDAVTQTVALAQIMLDPHYRTLAGFWALIEKEWLLFGHRFNQRLNQTANSKADPVSPVFLQFLDAVHQLLRQFPLSFEFNDFFLRFLAYHHMSNRFHNFKYDSEAERVNTWLNPNDGLHRNFSAPTDFANSVATASLTSVTPTTTGMADIEQDKLLRQYDQHSIWRYIQKQHDEWPVFFNFRYSRQMGEKTLRPATNLASLDTWQFYLSEDLATGPIYDLDHFSPSYRKQNSRPYEPILRQGFNNTHVEQIYAVLGLREGEEAIGWHKAWEQAQEEANCYPQVRPVRRRTHRRVVDSSATARSSKPSESSSKASGLHELTSPNRLTITMDFREGSEPANSLTVMNGDTLFAPPPRRALSGAVNDTSHRSFNHTTLTPQRAAGPKPFDEFTGTSSDPSLRVQSDPNATVKASEDLPKAMNGLIPNGKPVRIVRVHETHSLTSESEDEAFHDEGLEEVYTEPDDLGSDVDSLDDCLAARSAVMDDHRAATLRRLTRRPLRLNQNCELLSQPSLETGLSSGFGNESDSLTSGSVYSSNQPKSALLSTVATVDEIATSTLMFSAPHRFVQATVSMSNVRCQYCQNILLSFSTGRTAARCTQCGYLCHEKCAPLVPKYCRPGGRPGMAASTPNSSDPVSLHSSLRQHSMLSGLREEDRNADRTRLVGFLSPKPPWRTSHEGSRNSEPISRSSALLVSRTVSLSRQDRRTKPGERSPQMHSQFSVERLDGNARRFSETTSPSAPTIPSHLASASFYGLLYKMNHRKLLQHWKQRFFVLDTTRHQLRYYDTMSDEVPRGCVDLQDVRAVRLVKNVVPHQKRVTDCGVFEVSITYIDQHFPHFR</sequence>
<dbReference type="InterPro" id="IPR029021">
    <property type="entry name" value="Prot-tyrosine_phosphatase-like"/>
</dbReference>
<reference evidence="9" key="1">
    <citation type="submission" date="2019-05" db="EMBL/GenBank/DDBJ databases">
        <title>Annotation for the trematode Fasciolopsis buski.</title>
        <authorList>
            <person name="Choi Y.-J."/>
        </authorList>
    </citation>
    <scope>NUCLEOTIDE SEQUENCE</scope>
    <source>
        <strain evidence="9">HT</strain>
        <tissue evidence="9">Whole worm</tissue>
    </source>
</reference>
<feature type="compositionally biased region" description="Polar residues" evidence="5">
    <location>
        <begin position="892"/>
        <end position="902"/>
    </location>
</feature>
<dbReference type="Pfam" id="PF06602">
    <property type="entry name" value="Myotub-related"/>
    <property type="match status" value="2"/>
</dbReference>
<evidence type="ECO:0000259" key="7">
    <source>
        <dbReference type="PROSITE" id="PS50081"/>
    </source>
</evidence>
<dbReference type="EMBL" id="LUCM01004863">
    <property type="protein sequence ID" value="KAA0193710.1"/>
    <property type="molecule type" value="Genomic_DNA"/>
</dbReference>
<gene>
    <name evidence="9" type="ORF">FBUS_08301</name>
</gene>
<feature type="compositionally biased region" description="Polar residues" evidence="5">
    <location>
        <begin position="67"/>
        <end position="83"/>
    </location>
</feature>
<evidence type="ECO:0000259" key="6">
    <source>
        <dbReference type="PROSITE" id="PS50003"/>
    </source>
</evidence>
<dbReference type="SMART" id="SM00109">
    <property type="entry name" value="C1"/>
    <property type="match status" value="1"/>
</dbReference>
<accession>A0A8E0S178</accession>
<feature type="region of interest" description="Disordered" evidence="5">
    <location>
        <begin position="839"/>
        <end position="866"/>
    </location>
</feature>
<proteinExistence type="inferred from homology"/>
<dbReference type="CDD" id="cd00029">
    <property type="entry name" value="C1"/>
    <property type="match status" value="1"/>
</dbReference>
<dbReference type="GO" id="GO:0046872">
    <property type="term" value="F:metal ion binding"/>
    <property type="evidence" value="ECO:0007669"/>
    <property type="project" value="UniProtKB-KW"/>
</dbReference>
<feature type="compositionally biased region" description="Basic and acidic residues" evidence="5">
    <location>
        <begin position="1885"/>
        <end position="1894"/>
    </location>
</feature>
<dbReference type="InterPro" id="IPR002219">
    <property type="entry name" value="PKC_DAG/PE"/>
</dbReference>
<evidence type="ECO:0000256" key="3">
    <source>
        <dbReference type="ARBA" id="ARBA00022723"/>
    </source>
</evidence>
<evidence type="ECO:0000256" key="5">
    <source>
        <dbReference type="SAM" id="MobiDB-lite"/>
    </source>
</evidence>
<feature type="region of interest" description="Disordered" evidence="5">
    <location>
        <begin position="974"/>
        <end position="1016"/>
    </location>
</feature>
<organism evidence="9 10">
    <name type="scientific">Fasciolopsis buskii</name>
    <dbReference type="NCBI Taxonomy" id="27845"/>
    <lineage>
        <taxon>Eukaryota</taxon>
        <taxon>Metazoa</taxon>
        <taxon>Spiralia</taxon>
        <taxon>Lophotrochozoa</taxon>
        <taxon>Platyhelminthes</taxon>
        <taxon>Trematoda</taxon>
        <taxon>Digenea</taxon>
        <taxon>Plagiorchiida</taxon>
        <taxon>Echinostomata</taxon>
        <taxon>Echinostomatoidea</taxon>
        <taxon>Fasciolidae</taxon>
        <taxon>Fasciolopsis</taxon>
    </lineage>
</organism>
<feature type="region of interest" description="Disordered" evidence="5">
    <location>
        <begin position="1112"/>
        <end position="1137"/>
    </location>
</feature>
<keyword evidence="3" id="KW-0479">Metal-binding</keyword>
<keyword evidence="4" id="KW-0862">Zinc</keyword>
<dbReference type="InterPro" id="IPR010569">
    <property type="entry name" value="Myotubularin-like_Pase_dom"/>
</dbReference>
<dbReference type="Gene3D" id="3.30.60.20">
    <property type="match status" value="1"/>
</dbReference>
<evidence type="ECO:0000256" key="1">
    <source>
        <dbReference type="ARBA" id="ARBA00007471"/>
    </source>
</evidence>
<feature type="compositionally biased region" description="Low complexity" evidence="5">
    <location>
        <begin position="237"/>
        <end position="251"/>
    </location>
</feature>
<feature type="compositionally biased region" description="Basic and acidic residues" evidence="5">
    <location>
        <begin position="1834"/>
        <end position="1845"/>
    </location>
</feature>
<dbReference type="PANTHER" id="PTHR10807">
    <property type="entry name" value="MYOTUBULARIN-RELATED"/>
    <property type="match status" value="1"/>
</dbReference>
<dbReference type="Proteomes" id="UP000728185">
    <property type="component" value="Unassembled WGS sequence"/>
</dbReference>
<evidence type="ECO:0000313" key="10">
    <source>
        <dbReference type="Proteomes" id="UP000728185"/>
    </source>
</evidence>
<dbReference type="PROSITE" id="PS51339">
    <property type="entry name" value="PPASE_MYOTUBULARIN"/>
    <property type="match status" value="1"/>
</dbReference>
<feature type="region of interest" description="Disordered" evidence="5">
    <location>
        <begin position="1467"/>
        <end position="1510"/>
    </location>
</feature>
<feature type="domain" description="Phorbol-ester/DAG-type" evidence="7">
    <location>
        <begin position="1747"/>
        <end position="1800"/>
    </location>
</feature>
<dbReference type="InterPro" id="IPR030564">
    <property type="entry name" value="Myotubularin"/>
</dbReference>
<dbReference type="InterPro" id="IPR022096">
    <property type="entry name" value="SBF1/SBF2"/>
</dbReference>
<dbReference type="GO" id="GO:0005737">
    <property type="term" value="C:cytoplasm"/>
    <property type="evidence" value="ECO:0007669"/>
    <property type="project" value="TreeGrafter"/>
</dbReference>
<feature type="region of interest" description="Disordered" evidence="5">
    <location>
        <begin position="236"/>
        <end position="267"/>
    </location>
</feature>
<comment type="similarity">
    <text evidence="1">Belongs to the protein-tyrosine phosphatase family. Non-receptor class myotubularin subfamily.</text>
</comment>
<feature type="compositionally biased region" description="Polar residues" evidence="5">
    <location>
        <begin position="1865"/>
        <end position="1884"/>
    </location>
</feature>
<dbReference type="PANTHER" id="PTHR10807:SF109">
    <property type="entry name" value="SET DOMAIN BINDING FACTOR, ISOFORM A"/>
    <property type="match status" value="1"/>
</dbReference>
<evidence type="ECO:0000256" key="4">
    <source>
        <dbReference type="ARBA" id="ARBA00022833"/>
    </source>
</evidence>
<protein>
    <submittedName>
        <fullName evidence="9">Myotubularin protein 13</fullName>
    </submittedName>
</protein>
<dbReference type="InterPro" id="IPR001849">
    <property type="entry name" value="PH_domain"/>
</dbReference>
<feature type="compositionally biased region" description="Gly residues" evidence="5">
    <location>
        <begin position="1112"/>
        <end position="1127"/>
    </location>
</feature>